<dbReference type="Gene3D" id="3.30.530.20">
    <property type="match status" value="1"/>
</dbReference>
<proteinExistence type="predicted"/>
<dbReference type="Pfam" id="PF06240">
    <property type="entry name" value="COXG"/>
    <property type="match status" value="1"/>
</dbReference>
<accession>A0A248TMZ2</accession>
<keyword evidence="2" id="KW-1185">Reference proteome</keyword>
<evidence type="ECO:0000313" key="1">
    <source>
        <dbReference type="EMBL" id="ASV69522.1"/>
    </source>
</evidence>
<dbReference type="CDD" id="cd05018">
    <property type="entry name" value="CoxG"/>
    <property type="match status" value="1"/>
</dbReference>
<dbReference type="KEGG" id="bko:CKF48_20740"/>
<sequence length="149" mass="16325">MILSGQVKMKKNNKDVWDALHNPQILEKAIPGCKSLLLKEDGTYDVEMKLGIASVKGDYKGNVKLEDIEAPVHYQLIAEGSGKPGFVKAKMDCYITAIDEEKCEVKWECDAEVGGMIAGVGSRVMSGVAKFIAGNFFKDVEKQITLQKA</sequence>
<dbReference type="EMBL" id="CP022983">
    <property type="protein sequence ID" value="ASV69522.1"/>
    <property type="molecule type" value="Genomic_DNA"/>
</dbReference>
<dbReference type="Proteomes" id="UP000215137">
    <property type="component" value="Chromosome"/>
</dbReference>
<dbReference type="RefSeq" id="WP_095373086.1">
    <property type="nucleotide sequence ID" value="NZ_CP022983.1"/>
</dbReference>
<dbReference type="AlphaFoldDB" id="A0A248TMZ2"/>
<dbReference type="SUPFAM" id="SSF55961">
    <property type="entry name" value="Bet v1-like"/>
    <property type="match status" value="1"/>
</dbReference>
<dbReference type="InterPro" id="IPR023393">
    <property type="entry name" value="START-like_dom_sf"/>
</dbReference>
<dbReference type="InterPro" id="IPR010419">
    <property type="entry name" value="CO_DH_gsu"/>
</dbReference>
<dbReference type="PANTHER" id="PTHR38588:SF1">
    <property type="entry name" value="BLL0334 PROTEIN"/>
    <property type="match status" value="1"/>
</dbReference>
<protein>
    <recommendedName>
        <fullName evidence="3">Carbon monoxide dehydrogenase</fullName>
    </recommendedName>
</protein>
<gene>
    <name evidence="1" type="ORF">CKF48_20740</name>
</gene>
<organism evidence="1 2">
    <name type="scientific">Cytobacillus kochii</name>
    <dbReference type="NCBI Taxonomy" id="859143"/>
    <lineage>
        <taxon>Bacteria</taxon>
        <taxon>Bacillati</taxon>
        <taxon>Bacillota</taxon>
        <taxon>Bacilli</taxon>
        <taxon>Bacillales</taxon>
        <taxon>Bacillaceae</taxon>
        <taxon>Cytobacillus</taxon>
    </lineage>
</organism>
<name>A0A248TMZ2_9BACI</name>
<evidence type="ECO:0008006" key="3">
    <source>
        <dbReference type="Google" id="ProtNLM"/>
    </source>
</evidence>
<reference evidence="1 2" key="1">
    <citation type="submission" date="2017-08" db="EMBL/GenBank/DDBJ databases">
        <title>Complete Genome Sequence of Bacillus kochii Oregon-R-modENCODE STRAIN BDGP4, isolated from Drosophila melanogaster gut.</title>
        <authorList>
            <person name="Wan K.H."/>
            <person name="Yu C."/>
            <person name="Park S."/>
            <person name="Hammonds A.S."/>
            <person name="Booth B.W."/>
            <person name="Celniker S.E."/>
        </authorList>
    </citation>
    <scope>NUCLEOTIDE SEQUENCE [LARGE SCALE GENOMIC DNA]</scope>
    <source>
        <strain evidence="1 2">BDGP4</strain>
    </source>
</reference>
<dbReference type="PANTHER" id="PTHR38588">
    <property type="entry name" value="BLL0334 PROTEIN"/>
    <property type="match status" value="1"/>
</dbReference>
<dbReference type="OrthoDB" id="9787428at2"/>
<evidence type="ECO:0000313" key="2">
    <source>
        <dbReference type="Proteomes" id="UP000215137"/>
    </source>
</evidence>